<dbReference type="EMBL" id="CM023486">
    <property type="protein sequence ID" value="KAH6928577.1"/>
    <property type="molecule type" value="Genomic_DNA"/>
</dbReference>
<reference evidence="1" key="1">
    <citation type="submission" date="2020-05" db="EMBL/GenBank/DDBJ databases">
        <title>Large-scale comparative analyses of tick genomes elucidate their genetic diversity and vector capacities.</title>
        <authorList>
            <person name="Jia N."/>
            <person name="Wang J."/>
            <person name="Shi W."/>
            <person name="Du L."/>
            <person name="Sun Y."/>
            <person name="Zhan W."/>
            <person name="Jiang J."/>
            <person name="Wang Q."/>
            <person name="Zhang B."/>
            <person name="Ji P."/>
            <person name="Sakyi L.B."/>
            <person name="Cui X."/>
            <person name="Yuan T."/>
            <person name="Jiang B."/>
            <person name="Yang W."/>
            <person name="Lam T.T.-Y."/>
            <person name="Chang Q."/>
            <person name="Ding S."/>
            <person name="Wang X."/>
            <person name="Zhu J."/>
            <person name="Ruan X."/>
            <person name="Zhao L."/>
            <person name="Wei J."/>
            <person name="Que T."/>
            <person name="Du C."/>
            <person name="Cheng J."/>
            <person name="Dai P."/>
            <person name="Han X."/>
            <person name="Huang E."/>
            <person name="Gao Y."/>
            <person name="Liu J."/>
            <person name="Shao H."/>
            <person name="Ye R."/>
            <person name="Li L."/>
            <person name="Wei W."/>
            <person name="Wang X."/>
            <person name="Wang C."/>
            <person name="Yang T."/>
            <person name="Huo Q."/>
            <person name="Li W."/>
            <person name="Guo W."/>
            <person name="Chen H."/>
            <person name="Zhou L."/>
            <person name="Ni X."/>
            <person name="Tian J."/>
            <person name="Zhou Y."/>
            <person name="Sheng Y."/>
            <person name="Liu T."/>
            <person name="Pan Y."/>
            <person name="Xia L."/>
            <person name="Li J."/>
            <person name="Zhao F."/>
            <person name="Cao W."/>
        </authorList>
    </citation>
    <scope>NUCLEOTIDE SEQUENCE</scope>
    <source>
        <strain evidence="1">Hyas-2018</strain>
    </source>
</reference>
<evidence type="ECO:0000313" key="2">
    <source>
        <dbReference type="Proteomes" id="UP000821845"/>
    </source>
</evidence>
<keyword evidence="2" id="KW-1185">Reference proteome</keyword>
<name>A0ACB7S071_HYAAI</name>
<gene>
    <name evidence="1" type="ORF">HPB50_017236</name>
</gene>
<dbReference type="Proteomes" id="UP000821845">
    <property type="component" value="Chromosome 6"/>
</dbReference>
<protein>
    <submittedName>
        <fullName evidence="1">Uncharacterized protein</fullName>
    </submittedName>
</protein>
<proteinExistence type="predicted"/>
<accession>A0ACB7S071</accession>
<comment type="caution">
    <text evidence="1">The sequence shown here is derived from an EMBL/GenBank/DDBJ whole genome shotgun (WGS) entry which is preliminary data.</text>
</comment>
<organism evidence="1 2">
    <name type="scientific">Hyalomma asiaticum</name>
    <name type="common">Tick</name>
    <dbReference type="NCBI Taxonomy" id="266040"/>
    <lineage>
        <taxon>Eukaryota</taxon>
        <taxon>Metazoa</taxon>
        <taxon>Ecdysozoa</taxon>
        <taxon>Arthropoda</taxon>
        <taxon>Chelicerata</taxon>
        <taxon>Arachnida</taxon>
        <taxon>Acari</taxon>
        <taxon>Parasitiformes</taxon>
        <taxon>Ixodida</taxon>
        <taxon>Ixodoidea</taxon>
        <taxon>Ixodidae</taxon>
        <taxon>Hyalomminae</taxon>
        <taxon>Hyalomma</taxon>
    </lineage>
</organism>
<sequence length="156" mass="17663">MDIDEEGTEEIPDNRSEESRSVSTREDADGLIQVTHTRRRSNATEVVAKEETRSRSTTRRGGRGIRTKFLRAHKMSRLLRDDIKIVVRPKDGLDIRKTCGTSLDEAIRHEACVAAEEAITICPYSTQNILVISTLDEKNSDRHSEDQGPDDLRKET</sequence>
<evidence type="ECO:0000313" key="1">
    <source>
        <dbReference type="EMBL" id="KAH6928577.1"/>
    </source>
</evidence>